<evidence type="ECO:0000313" key="1">
    <source>
        <dbReference type="EMBL" id="JAD14699.1"/>
    </source>
</evidence>
<accession>A0A0A8XN61</accession>
<dbReference type="EMBL" id="GBRH01283196">
    <property type="protein sequence ID" value="JAD14699.1"/>
    <property type="molecule type" value="Transcribed_RNA"/>
</dbReference>
<sequence>MHACGSLLGDASDRPRIPAVAVVRWRGSGEGLLCAQLLVELFDELLGLPVHLPAAVRRRVVPHRERRVGDPQLPHVRWGAAEARPQHGGRRREQRERRRLLLVAGAGGAQQLVVVVEDLEDLGNVGGVVVVPAGLRAVSAAVGAAAALAAGGDEAEGRVGRRGVAAAELHLARVVDGERGIEGAARERLRIRRRRFVVVVAVGGHELAEGLAGDLATVEEEVEVHGQLPLGHALADHEQHGAHHVPQPLRHVRLHHDLFPAPLPGFLHSFSGGVWFLR</sequence>
<organism evidence="1">
    <name type="scientific">Arundo donax</name>
    <name type="common">Giant reed</name>
    <name type="synonym">Donax arundinaceus</name>
    <dbReference type="NCBI Taxonomy" id="35708"/>
    <lineage>
        <taxon>Eukaryota</taxon>
        <taxon>Viridiplantae</taxon>
        <taxon>Streptophyta</taxon>
        <taxon>Embryophyta</taxon>
        <taxon>Tracheophyta</taxon>
        <taxon>Spermatophyta</taxon>
        <taxon>Magnoliopsida</taxon>
        <taxon>Liliopsida</taxon>
        <taxon>Poales</taxon>
        <taxon>Poaceae</taxon>
        <taxon>PACMAD clade</taxon>
        <taxon>Arundinoideae</taxon>
        <taxon>Arundineae</taxon>
        <taxon>Arundo</taxon>
    </lineage>
</organism>
<dbReference type="AlphaFoldDB" id="A0A0A8XN61"/>
<reference evidence="1" key="2">
    <citation type="journal article" date="2015" name="Data Brief">
        <title>Shoot transcriptome of the giant reed, Arundo donax.</title>
        <authorList>
            <person name="Barrero R.A."/>
            <person name="Guerrero F.D."/>
            <person name="Moolhuijzen P."/>
            <person name="Goolsby J.A."/>
            <person name="Tidwell J."/>
            <person name="Bellgard S.E."/>
            <person name="Bellgard M.I."/>
        </authorList>
    </citation>
    <scope>NUCLEOTIDE SEQUENCE</scope>
    <source>
        <tissue evidence="1">Shoot tissue taken approximately 20 cm above the soil surface</tissue>
    </source>
</reference>
<protein>
    <submittedName>
        <fullName evidence="1">Uncharacterized protein</fullName>
    </submittedName>
</protein>
<proteinExistence type="predicted"/>
<reference evidence="1" key="1">
    <citation type="submission" date="2014-09" db="EMBL/GenBank/DDBJ databases">
        <authorList>
            <person name="Magalhaes I.L.F."/>
            <person name="Oliveira U."/>
            <person name="Santos F.R."/>
            <person name="Vidigal T.H.D.A."/>
            <person name="Brescovit A.D."/>
            <person name="Santos A.J."/>
        </authorList>
    </citation>
    <scope>NUCLEOTIDE SEQUENCE</scope>
    <source>
        <tissue evidence="1">Shoot tissue taken approximately 20 cm above the soil surface</tissue>
    </source>
</reference>
<name>A0A0A8XN61_ARUDO</name>